<proteinExistence type="inferred from homology"/>
<comment type="function">
    <text evidence="9">Part of the tripartite ATP-independent periplasmic (TRAP) transport system.</text>
</comment>
<evidence type="ECO:0000256" key="9">
    <source>
        <dbReference type="RuleBase" id="RU369079"/>
    </source>
</evidence>
<dbReference type="InterPro" id="IPR007387">
    <property type="entry name" value="TRAP_DctQ"/>
</dbReference>
<evidence type="ECO:0000256" key="4">
    <source>
        <dbReference type="ARBA" id="ARBA00022519"/>
    </source>
</evidence>
<feature type="transmembrane region" description="Helical" evidence="9">
    <location>
        <begin position="89"/>
        <end position="112"/>
    </location>
</feature>
<dbReference type="RefSeq" id="WP_066109353.1">
    <property type="nucleotide sequence ID" value="NZ_JTJL01000055.1"/>
</dbReference>
<evidence type="ECO:0000259" key="10">
    <source>
        <dbReference type="Pfam" id="PF04290"/>
    </source>
</evidence>
<keyword evidence="4 9" id="KW-0997">Cell inner membrane</keyword>
<organism evidence="11 12">
    <name type="scientific">Gallibacterium salpingitidis</name>
    <dbReference type="NCBI Taxonomy" id="505341"/>
    <lineage>
        <taxon>Bacteria</taxon>
        <taxon>Pseudomonadati</taxon>
        <taxon>Pseudomonadota</taxon>
        <taxon>Gammaproteobacteria</taxon>
        <taxon>Pasteurellales</taxon>
        <taxon>Pasteurellaceae</taxon>
        <taxon>Gallibacterium</taxon>
    </lineage>
</organism>
<feature type="transmembrane region" description="Helical" evidence="9">
    <location>
        <begin position="51"/>
        <end position="68"/>
    </location>
</feature>
<dbReference type="GO" id="GO:0015740">
    <property type="term" value="P:C4-dicarboxylate transport"/>
    <property type="evidence" value="ECO:0007669"/>
    <property type="project" value="TreeGrafter"/>
</dbReference>
<evidence type="ECO:0000256" key="3">
    <source>
        <dbReference type="ARBA" id="ARBA00022475"/>
    </source>
</evidence>
<keyword evidence="7 9" id="KW-0472">Membrane</keyword>
<comment type="caution">
    <text evidence="11">The sequence shown here is derived from an EMBL/GenBank/DDBJ whole genome shotgun (WGS) entry which is preliminary data.</text>
</comment>
<feature type="transmembrane region" description="Helical" evidence="9">
    <location>
        <begin position="132"/>
        <end position="153"/>
    </location>
</feature>
<evidence type="ECO:0000256" key="1">
    <source>
        <dbReference type="ARBA" id="ARBA00004429"/>
    </source>
</evidence>
<keyword evidence="3" id="KW-1003">Cell membrane</keyword>
<protein>
    <recommendedName>
        <fullName evidence="9">TRAP transporter small permease protein</fullName>
    </recommendedName>
</protein>
<feature type="domain" description="Tripartite ATP-independent periplasmic transporters DctQ component" evidence="10">
    <location>
        <begin position="27"/>
        <end position="153"/>
    </location>
</feature>
<gene>
    <name evidence="11" type="ORF">QS62_09535</name>
</gene>
<dbReference type="EMBL" id="JTJL01000055">
    <property type="protein sequence ID" value="OBW91987.1"/>
    <property type="molecule type" value="Genomic_DNA"/>
</dbReference>
<evidence type="ECO:0000256" key="8">
    <source>
        <dbReference type="ARBA" id="ARBA00038436"/>
    </source>
</evidence>
<evidence type="ECO:0000256" key="6">
    <source>
        <dbReference type="ARBA" id="ARBA00022989"/>
    </source>
</evidence>
<dbReference type="PANTHER" id="PTHR35011">
    <property type="entry name" value="2,3-DIKETO-L-GULONATE TRAP TRANSPORTER SMALL PERMEASE PROTEIN YIAM"/>
    <property type="match status" value="1"/>
</dbReference>
<keyword evidence="6 9" id="KW-1133">Transmembrane helix</keyword>
<evidence type="ECO:0000256" key="5">
    <source>
        <dbReference type="ARBA" id="ARBA00022692"/>
    </source>
</evidence>
<keyword evidence="12" id="KW-1185">Reference proteome</keyword>
<dbReference type="GO" id="GO:0022857">
    <property type="term" value="F:transmembrane transporter activity"/>
    <property type="evidence" value="ECO:0007669"/>
    <property type="project" value="UniProtKB-UniRule"/>
</dbReference>
<dbReference type="Pfam" id="PF04290">
    <property type="entry name" value="DctQ"/>
    <property type="match status" value="1"/>
</dbReference>
<evidence type="ECO:0000313" key="12">
    <source>
        <dbReference type="Proteomes" id="UP000092649"/>
    </source>
</evidence>
<dbReference type="PANTHER" id="PTHR35011:SF2">
    <property type="entry name" value="2,3-DIKETO-L-GULONATE TRAP TRANSPORTER SMALL PERMEASE PROTEIN YIAM"/>
    <property type="match status" value="1"/>
</dbReference>
<reference evidence="11 12" key="1">
    <citation type="submission" date="2014-11" db="EMBL/GenBank/DDBJ databases">
        <title>Pan-genome of Gallibacterium spp.</title>
        <authorList>
            <person name="Kudirkiene E."/>
            <person name="Bojesen A.M."/>
        </authorList>
    </citation>
    <scope>NUCLEOTIDE SEQUENCE [LARGE SCALE GENOMIC DNA]</scope>
    <source>
        <strain evidence="11 12">F150</strain>
    </source>
</reference>
<dbReference type="PATRIC" id="fig|505341.3.peg.1908"/>
<keyword evidence="2 9" id="KW-0813">Transport</keyword>
<accession>A0A1A7NP78</accession>
<sequence length="161" mass="17933">MFSVLCLIKKVLDKIIEGICIFIVGLMTVLITYQVVSRYVFNSPSAISEVLSRYLFVWLILFAGAYVFGLREHMEIAFLKNKLSPKLQLVANSISEIAIAAFGIGVMIIGGYSATIKQMFQLDSALQIPIGVIYSAIPISGGIIVFYSIFNLMKFYQRADK</sequence>
<dbReference type="InterPro" id="IPR055348">
    <property type="entry name" value="DctQ"/>
</dbReference>
<comment type="subcellular location">
    <subcellularLocation>
        <location evidence="1 9">Cell inner membrane</location>
        <topology evidence="1 9">Multi-pass membrane protein</topology>
    </subcellularLocation>
</comment>
<evidence type="ECO:0000256" key="7">
    <source>
        <dbReference type="ARBA" id="ARBA00023136"/>
    </source>
</evidence>
<evidence type="ECO:0000313" key="11">
    <source>
        <dbReference type="EMBL" id="OBW91987.1"/>
    </source>
</evidence>
<feature type="transmembrane region" description="Helical" evidence="9">
    <location>
        <begin position="15"/>
        <end position="36"/>
    </location>
</feature>
<comment type="similarity">
    <text evidence="8 9">Belongs to the TRAP transporter small permease family.</text>
</comment>
<dbReference type="Proteomes" id="UP000092649">
    <property type="component" value="Unassembled WGS sequence"/>
</dbReference>
<dbReference type="GO" id="GO:0005886">
    <property type="term" value="C:plasma membrane"/>
    <property type="evidence" value="ECO:0007669"/>
    <property type="project" value="UniProtKB-SubCell"/>
</dbReference>
<evidence type="ECO:0000256" key="2">
    <source>
        <dbReference type="ARBA" id="ARBA00022448"/>
    </source>
</evidence>
<dbReference type="AlphaFoldDB" id="A0A1A7NP78"/>
<comment type="subunit">
    <text evidence="9">The complex comprises the extracytoplasmic solute receptor protein and the two transmembrane proteins.</text>
</comment>
<name>A0A1A7NP78_9PAST</name>
<keyword evidence="5 9" id="KW-0812">Transmembrane</keyword>